<gene>
    <name evidence="1" type="ORF">GGR31_001117</name>
</gene>
<protein>
    <submittedName>
        <fullName evidence="1">Uncharacterized protein</fullName>
    </submittedName>
</protein>
<name>A0ABU1K5B4_9FLAO</name>
<evidence type="ECO:0000313" key="1">
    <source>
        <dbReference type="EMBL" id="MDR6300486.1"/>
    </source>
</evidence>
<sequence>MHNNTMKSLEWFNKKLYFLNIVEIKFERNFIIN</sequence>
<accession>A0ABU1K5B4</accession>
<dbReference type="EMBL" id="JAVDQA010000002">
    <property type="protein sequence ID" value="MDR6300486.1"/>
    <property type="molecule type" value="Genomic_DNA"/>
</dbReference>
<keyword evidence="2" id="KW-1185">Reference proteome</keyword>
<proteinExistence type="predicted"/>
<dbReference type="Proteomes" id="UP001257659">
    <property type="component" value="Unassembled WGS sequence"/>
</dbReference>
<comment type="caution">
    <text evidence="1">The sequence shown here is derived from an EMBL/GenBank/DDBJ whole genome shotgun (WGS) entry which is preliminary data.</text>
</comment>
<evidence type="ECO:0000313" key="2">
    <source>
        <dbReference type="Proteomes" id="UP001257659"/>
    </source>
</evidence>
<reference evidence="1 2" key="1">
    <citation type="submission" date="2023-07" db="EMBL/GenBank/DDBJ databases">
        <title>Genomic Encyclopedia of Type Strains, Phase IV (KMG-IV): sequencing the most valuable type-strain genomes for metagenomic binning, comparative biology and taxonomic classification.</title>
        <authorList>
            <person name="Goeker M."/>
        </authorList>
    </citation>
    <scope>NUCLEOTIDE SEQUENCE [LARGE SCALE GENOMIC DNA]</scope>
    <source>
        <strain evidence="1 2">DSM 102814</strain>
    </source>
</reference>
<organism evidence="1 2">
    <name type="scientific">Mesonia maritima</name>
    <dbReference type="NCBI Taxonomy" id="1793873"/>
    <lineage>
        <taxon>Bacteria</taxon>
        <taxon>Pseudomonadati</taxon>
        <taxon>Bacteroidota</taxon>
        <taxon>Flavobacteriia</taxon>
        <taxon>Flavobacteriales</taxon>
        <taxon>Flavobacteriaceae</taxon>
        <taxon>Mesonia</taxon>
    </lineage>
</organism>